<evidence type="ECO:0000313" key="1">
    <source>
        <dbReference type="EMBL" id="KAL1493721.1"/>
    </source>
</evidence>
<protein>
    <submittedName>
        <fullName evidence="1">Uncharacterized protein</fullName>
    </submittedName>
</protein>
<dbReference type="AlphaFoldDB" id="A0ABD1EGH8"/>
<keyword evidence="2" id="KW-1185">Reference proteome</keyword>
<name>A0ABD1EGH8_HYPHA</name>
<proteinExistence type="predicted"/>
<accession>A0ABD1EGH8</accession>
<dbReference type="Proteomes" id="UP001566132">
    <property type="component" value="Unassembled WGS sequence"/>
</dbReference>
<comment type="caution">
    <text evidence="1">The sequence shown here is derived from an EMBL/GenBank/DDBJ whole genome shotgun (WGS) entry which is preliminary data.</text>
</comment>
<sequence>MSSLDFSQLGINFNFPRGKYFHASFDIQNDNTASPSPILDNSDMIPSFETIKSIVEQAKTDAYKMITELGINIEINSADNIQIQWSFINQVIDNDNQYSSDDEDSILDESSNESFIINELLKDSRVELDVTEISDIICATSTSDLISLSSIEGTFVFPDNKTTKKQLDETSPFTVIKDSQEKEYVTTV</sequence>
<reference evidence="1 2" key="1">
    <citation type="submission" date="2024-05" db="EMBL/GenBank/DDBJ databases">
        <title>Genetic variation in Jamaican populations of the coffee berry borer (Hypothenemus hampei).</title>
        <authorList>
            <person name="Errbii M."/>
            <person name="Myrie A."/>
        </authorList>
    </citation>
    <scope>NUCLEOTIDE SEQUENCE [LARGE SCALE GENOMIC DNA]</scope>
    <source>
        <strain evidence="1">JA-Hopewell-2020-01-JO</strain>
        <tissue evidence="1">Whole body</tissue>
    </source>
</reference>
<evidence type="ECO:0000313" key="2">
    <source>
        <dbReference type="Proteomes" id="UP001566132"/>
    </source>
</evidence>
<gene>
    <name evidence="1" type="ORF">ABEB36_009415</name>
</gene>
<dbReference type="EMBL" id="JBDJPC010000007">
    <property type="protein sequence ID" value="KAL1493721.1"/>
    <property type="molecule type" value="Genomic_DNA"/>
</dbReference>
<organism evidence="1 2">
    <name type="scientific">Hypothenemus hampei</name>
    <name type="common">Coffee berry borer</name>
    <dbReference type="NCBI Taxonomy" id="57062"/>
    <lineage>
        <taxon>Eukaryota</taxon>
        <taxon>Metazoa</taxon>
        <taxon>Ecdysozoa</taxon>
        <taxon>Arthropoda</taxon>
        <taxon>Hexapoda</taxon>
        <taxon>Insecta</taxon>
        <taxon>Pterygota</taxon>
        <taxon>Neoptera</taxon>
        <taxon>Endopterygota</taxon>
        <taxon>Coleoptera</taxon>
        <taxon>Polyphaga</taxon>
        <taxon>Cucujiformia</taxon>
        <taxon>Curculionidae</taxon>
        <taxon>Scolytinae</taxon>
        <taxon>Hypothenemus</taxon>
    </lineage>
</organism>